<evidence type="ECO:0000256" key="1">
    <source>
        <dbReference type="PROSITE-ProRule" id="PRU00285"/>
    </source>
</evidence>
<name>A0A7S4KCN0_9STRA</name>
<dbReference type="CDD" id="cd00298">
    <property type="entry name" value="ACD_sHsps_p23-like"/>
    <property type="match status" value="1"/>
</dbReference>
<accession>A0A7S4KCN0</accession>
<gene>
    <name evidence="5" type="ORF">OAUR00152_LOCUS43019</name>
</gene>
<dbReference type="AlphaFoldDB" id="A0A7S4KCN0"/>
<dbReference type="InterPro" id="IPR002068">
    <property type="entry name" value="A-crystallin/Hsp20_dom"/>
</dbReference>
<dbReference type="Pfam" id="PF00011">
    <property type="entry name" value="HSP20"/>
    <property type="match status" value="1"/>
</dbReference>
<reference evidence="5" key="1">
    <citation type="submission" date="2021-01" db="EMBL/GenBank/DDBJ databases">
        <authorList>
            <person name="Corre E."/>
            <person name="Pelletier E."/>
            <person name="Niang G."/>
            <person name="Scheremetjew M."/>
            <person name="Finn R."/>
            <person name="Kale V."/>
            <person name="Holt S."/>
            <person name="Cochrane G."/>
            <person name="Meng A."/>
            <person name="Brown T."/>
            <person name="Cohen L."/>
        </authorList>
    </citation>
    <scope>NUCLEOTIDE SEQUENCE</scope>
    <source>
        <strain evidence="5">Isolate 1302-5</strain>
    </source>
</reference>
<comment type="similarity">
    <text evidence="1 2">Belongs to the small heat shock protein (HSP20) family.</text>
</comment>
<feature type="region of interest" description="Disordered" evidence="3">
    <location>
        <begin position="133"/>
        <end position="190"/>
    </location>
</feature>
<dbReference type="SUPFAM" id="SSF49764">
    <property type="entry name" value="HSP20-like chaperones"/>
    <property type="match status" value="1"/>
</dbReference>
<dbReference type="PROSITE" id="PS01031">
    <property type="entry name" value="SHSP"/>
    <property type="match status" value="1"/>
</dbReference>
<dbReference type="Gene3D" id="2.60.40.790">
    <property type="match status" value="1"/>
</dbReference>
<dbReference type="EMBL" id="HBKQ01063044">
    <property type="protein sequence ID" value="CAE2290742.1"/>
    <property type="molecule type" value="Transcribed_RNA"/>
</dbReference>
<proteinExistence type="inferred from homology"/>
<feature type="compositionally biased region" description="Acidic residues" evidence="3">
    <location>
        <begin position="138"/>
        <end position="149"/>
    </location>
</feature>
<evidence type="ECO:0000313" key="5">
    <source>
        <dbReference type="EMBL" id="CAE2290742.1"/>
    </source>
</evidence>
<evidence type="ECO:0000259" key="4">
    <source>
        <dbReference type="PROSITE" id="PS01031"/>
    </source>
</evidence>
<feature type="domain" description="SHSP" evidence="4">
    <location>
        <begin position="20"/>
        <end position="131"/>
    </location>
</feature>
<feature type="compositionally biased region" description="Acidic residues" evidence="3">
    <location>
        <begin position="177"/>
        <end position="190"/>
    </location>
</feature>
<feature type="compositionally biased region" description="Basic and acidic residues" evidence="3">
    <location>
        <begin position="156"/>
        <end position="170"/>
    </location>
</feature>
<organism evidence="5">
    <name type="scientific">Odontella aurita</name>
    <dbReference type="NCBI Taxonomy" id="265563"/>
    <lineage>
        <taxon>Eukaryota</taxon>
        <taxon>Sar</taxon>
        <taxon>Stramenopiles</taxon>
        <taxon>Ochrophyta</taxon>
        <taxon>Bacillariophyta</taxon>
        <taxon>Mediophyceae</taxon>
        <taxon>Biddulphiophycidae</taxon>
        <taxon>Eupodiscales</taxon>
        <taxon>Odontellaceae</taxon>
        <taxon>Odontella</taxon>
    </lineage>
</organism>
<evidence type="ECO:0000256" key="2">
    <source>
        <dbReference type="RuleBase" id="RU003616"/>
    </source>
</evidence>
<evidence type="ECO:0000256" key="3">
    <source>
        <dbReference type="SAM" id="MobiDB-lite"/>
    </source>
</evidence>
<dbReference type="InterPro" id="IPR008978">
    <property type="entry name" value="HSP20-like_chaperone"/>
</dbReference>
<protein>
    <recommendedName>
        <fullName evidence="4">SHSP domain-containing protein</fullName>
    </recommendedName>
</protein>
<sequence length="190" mass="21223">MMIPFYPLSLDRINRLSDFAIVRRPQPTYEVKEDKDKVELILNIPGAKAEDINSDLEHNGRAIRLSGISKVDEDDVSIESRFEKVFMLGRQGGKFDEDNITAWMSGGTLTITALKFVEEVKEIRSIFISGEFPAASPDAEDQGESEEAEAMNFVDMEQKAQEDVTQEKEGSVTSADVGEEDLDEDAVIEL</sequence>